<dbReference type="InterPro" id="IPR036569">
    <property type="entry name" value="RpiB_LacA_LacB_sf"/>
</dbReference>
<protein>
    <submittedName>
        <fullName evidence="4">Unannotated protein</fullName>
    </submittedName>
</protein>
<dbReference type="GO" id="GO:0004751">
    <property type="term" value="F:ribose-5-phosphate isomerase activity"/>
    <property type="evidence" value="ECO:0007669"/>
    <property type="project" value="TreeGrafter"/>
</dbReference>
<organism evidence="4">
    <name type="scientific">freshwater metagenome</name>
    <dbReference type="NCBI Taxonomy" id="449393"/>
    <lineage>
        <taxon>unclassified sequences</taxon>
        <taxon>metagenomes</taxon>
        <taxon>ecological metagenomes</taxon>
    </lineage>
</organism>
<name>A0A6J7QCR5_9ZZZZ</name>
<dbReference type="PIRSF" id="PIRSF005384">
    <property type="entry name" value="RpiB_LacA_B"/>
    <property type="match status" value="1"/>
</dbReference>
<dbReference type="AlphaFoldDB" id="A0A6J7QCR5"/>
<dbReference type="PANTHER" id="PTHR30345">
    <property type="entry name" value="RIBOSE-5-PHOSPHATE ISOMERASE B"/>
    <property type="match status" value="1"/>
</dbReference>
<sequence>MHFAVGSDHAGVRLKAALASHLEELGHQVTDFGTNDPSVSVDYPDFGAAVGRAVAEGTVDLGVAVCGTGIGISIAANKINGVRAAVVHDVTTAQLARMHNHANVICFGDRTLGETTALDALDAFLAAVPQEGRHLNRLAKISALDDAAGLRFETKEG</sequence>
<dbReference type="NCBIfam" id="NF004051">
    <property type="entry name" value="PRK05571.1"/>
    <property type="match status" value="1"/>
</dbReference>
<keyword evidence="1" id="KW-0413">Isomerase</keyword>
<accession>A0A6J7QCR5</accession>
<evidence type="ECO:0000256" key="1">
    <source>
        <dbReference type="ARBA" id="ARBA00023235"/>
    </source>
</evidence>
<dbReference type="Gene3D" id="3.40.1400.10">
    <property type="entry name" value="Sugar-phosphate isomerase, RpiB/LacA/LacB"/>
    <property type="match status" value="1"/>
</dbReference>
<evidence type="ECO:0000313" key="3">
    <source>
        <dbReference type="EMBL" id="CAB4867281.1"/>
    </source>
</evidence>
<dbReference type="PANTHER" id="PTHR30345:SF0">
    <property type="entry name" value="DNA DAMAGE-REPAIR_TOLERATION PROTEIN DRT102"/>
    <property type="match status" value="1"/>
</dbReference>
<dbReference type="InterPro" id="IPR003500">
    <property type="entry name" value="RpiB_LacA_LacB"/>
</dbReference>
<evidence type="ECO:0000313" key="2">
    <source>
        <dbReference type="EMBL" id="CAB4819793.1"/>
    </source>
</evidence>
<dbReference type="GO" id="GO:0019316">
    <property type="term" value="P:D-allose catabolic process"/>
    <property type="evidence" value="ECO:0007669"/>
    <property type="project" value="TreeGrafter"/>
</dbReference>
<evidence type="ECO:0000313" key="4">
    <source>
        <dbReference type="EMBL" id="CAB5014079.1"/>
    </source>
</evidence>
<dbReference type="EMBL" id="CAFBLT010000001">
    <property type="protein sequence ID" value="CAB4867281.1"/>
    <property type="molecule type" value="Genomic_DNA"/>
</dbReference>
<dbReference type="GO" id="GO:0009052">
    <property type="term" value="P:pentose-phosphate shunt, non-oxidative branch"/>
    <property type="evidence" value="ECO:0007669"/>
    <property type="project" value="TreeGrafter"/>
</dbReference>
<dbReference type="EMBL" id="CAFBPM010000003">
    <property type="protein sequence ID" value="CAB5014079.1"/>
    <property type="molecule type" value="Genomic_DNA"/>
</dbReference>
<proteinExistence type="predicted"/>
<dbReference type="NCBIfam" id="TIGR01120">
    <property type="entry name" value="rpiB"/>
    <property type="match status" value="1"/>
</dbReference>
<dbReference type="NCBIfam" id="TIGR00689">
    <property type="entry name" value="rpiB_lacA_lacB"/>
    <property type="match status" value="1"/>
</dbReference>
<dbReference type="EMBL" id="CAFABE010000009">
    <property type="protein sequence ID" value="CAB4819793.1"/>
    <property type="molecule type" value="Genomic_DNA"/>
</dbReference>
<dbReference type="InterPro" id="IPR004785">
    <property type="entry name" value="RpiB"/>
</dbReference>
<dbReference type="SUPFAM" id="SSF89623">
    <property type="entry name" value="Ribose/Galactose isomerase RpiB/AlsB"/>
    <property type="match status" value="1"/>
</dbReference>
<dbReference type="Pfam" id="PF02502">
    <property type="entry name" value="LacAB_rpiB"/>
    <property type="match status" value="1"/>
</dbReference>
<gene>
    <name evidence="2" type="ORF">UFOPK3164_00334</name>
    <name evidence="3" type="ORF">UFOPK3427_00571</name>
    <name evidence="4" type="ORF">UFOPK4112_00486</name>
</gene>
<reference evidence="4" key="1">
    <citation type="submission" date="2020-05" db="EMBL/GenBank/DDBJ databases">
        <authorList>
            <person name="Chiriac C."/>
            <person name="Salcher M."/>
            <person name="Ghai R."/>
            <person name="Kavagutti S V."/>
        </authorList>
    </citation>
    <scope>NUCLEOTIDE SEQUENCE</scope>
</reference>